<dbReference type="EMBL" id="CDMN01000027">
    <property type="protein sequence ID" value="CRF44107.1"/>
    <property type="molecule type" value="Genomic_DNA"/>
</dbReference>
<dbReference type="STRING" id="1578720.HAL011_00410"/>
<evidence type="ECO:0000313" key="9">
    <source>
        <dbReference type="EMBL" id="CRF40289.1"/>
    </source>
</evidence>
<evidence type="ECO:0000313" key="10">
    <source>
        <dbReference type="EMBL" id="CRF43177.1"/>
    </source>
</evidence>
<dbReference type="SUPFAM" id="SSF161098">
    <property type="entry name" value="MetI-like"/>
    <property type="match status" value="1"/>
</dbReference>
<reference evidence="12" key="2">
    <citation type="submission" date="2014-12" db="EMBL/GenBank/DDBJ databases">
        <authorList>
            <person name="Smet A."/>
        </authorList>
    </citation>
    <scope>NUCLEOTIDE SEQUENCE [LARGE SCALE GENOMIC DNA]</scope>
</reference>
<dbReference type="OrthoDB" id="9778910at2"/>
<comment type="subcellular location">
    <subcellularLocation>
        <location evidence="1 7">Cell membrane</location>
        <topology evidence="1 7">Multi-pass membrane protein</topology>
    </subcellularLocation>
</comment>
<protein>
    <submittedName>
        <fullName evidence="10">Oligopeptide transport system permease protein OppB (TC 3.A.1.5.1)</fullName>
    </submittedName>
</protein>
<dbReference type="GO" id="GO:0055085">
    <property type="term" value="P:transmembrane transport"/>
    <property type="evidence" value="ECO:0007669"/>
    <property type="project" value="InterPro"/>
</dbReference>
<evidence type="ECO:0000256" key="4">
    <source>
        <dbReference type="ARBA" id="ARBA00022692"/>
    </source>
</evidence>
<reference evidence="10" key="1">
    <citation type="submission" date="2014-12" db="EMBL/GenBank/DDBJ databases">
        <title>Whole genome sequences of four Staphylococcus schleiferi canine isolates.</title>
        <authorList>
            <person name="Misic A.M."/>
            <person name="Cain C."/>
            <person name="Morris D.O."/>
            <person name="Rankin S."/>
            <person name="Beiting D."/>
        </authorList>
    </citation>
    <scope>NUCLEOTIDE SEQUENCE</scope>
    <source>
        <strain evidence="9">ASB11</strain>
        <strain evidence="10">ASB13</strain>
        <strain evidence="11">ASB9</strain>
    </source>
</reference>
<evidence type="ECO:0000313" key="14">
    <source>
        <dbReference type="Proteomes" id="UP000045175"/>
    </source>
</evidence>
<feature type="transmembrane region" description="Helical" evidence="7">
    <location>
        <begin position="127"/>
        <end position="147"/>
    </location>
</feature>
<dbReference type="Gene3D" id="1.10.3720.10">
    <property type="entry name" value="MetI-like"/>
    <property type="match status" value="1"/>
</dbReference>
<evidence type="ECO:0000313" key="13">
    <source>
        <dbReference type="Proteomes" id="UP000041394"/>
    </source>
</evidence>
<dbReference type="PANTHER" id="PTHR30465:SF66">
    <property type="entry name" value="INNER MEMBRANE ABC TRANSPORTER PERMEASE PROTEIN YEJB"/>
    <property type="match status" value="1"/>
</dbReference>
<evidence type="ECO:0000256" key="2">
    <source>
        <dbReference type="ARBA" id="ARBA00022448"/>
    </source>
</evidence>
<keyword evidence="4 7" id="KW-0812">Transmembrane</keyword>
<gene>
    <name evidence="9" type="ORF">HAL011_00410</name>
    <name evidence="10" type="ORF">HAL013_14010</name>
    <name evidence="11" type="ORF">HAL09_06760</name>
</gene>
<evidence type="ECO:0000313" key="11">
    <source>
        <dbReference type="EMBL" id="CRF44107.1"/>
    </source>
</evidence>
<dbReference type="GO" id="GO:0042884">
    <property type="term" value="P:microcin transport"/>
    <property type="evidence" value="ECO:0007669"/>
    <property type="project" value="TreeGrafter"/>
</dbReference>
<feature type="transmembrane region" description="Helical" evidence="7">
    <location>
        <begin position="9"/>
        <end position="30"/>
    </location>
</feature>
<dbReference type="InterPro" id="IPR000515">
    <property type="entry name" value="MetI-like"/>
</dbReference>
<feature type="transmembrane region" description="Helical" evidence="7">
    <location>
        <begin position="159"/>
        <end position="184"/>
    </location>
</feature>
<dbReference type="RefSeq" id="WP_053941744.1">
    <property type="nucleotide sequence ID" value="NZ_CDMH01000057.1"/>
</dbReference>
<dbReference type="PANTHER" id="PTHR30465">
    <property type="entry name" value="INNER MEMBRANE ABC TRANSPORTER"/>
    <property type="match status" value="1"/>
</dbReference>
<dbReference type="CDD" id="cd06261">
    <property type="entry name" value="TM_PBP2"/>
    <property type="match status" value="1"/>
</dbReference>
<dbReference type="Proteomes" id="UP000038622">
    <property type="component" value="Unassembled WGS sequence"/>
</dbReference>
<dbReference type="GO" id="GO:0005886">
    <property type="term" value="C:plasma membrane"/>
    <property type="evidence" value="ECO:0007669"/>
    <property type="project" value="UniProtKB-SubCell"/>
</dbReference>
<evidence type="ECO:0000256" key="6">
    <source>
        <dbReference type="ARBA" id="ARBA00023136"/>
    </source>
</evidence>
<dbReference type="Proteomes" id="UP000041394">
    <property type="component" value="Unassembled WGS sequence"/>
</dbReference>
<feature type="transmembrane region" description="Helical" evidence="7">
    <location>
        <begin position="272"/>
        <end position="299"/>
    </location>
</feature>
<name>A0A0K2X9I6_9HELI</name>
<proteinExistence type="inferred from homology"/>
<reference evidence="13 14" key="3">
    <citation type="submission" date="2014-12" db="EMBL/GenBank/DDBJ databases">
        <authorList>
            <person name="Jaenicke S."/>
        </authorList>
    </citation>
    <scope>NUCLEOTIDE SEQUENCE [LARGE SCALE GENOMIC DNA]</scope>
</reference>
<dbReference type="AlphaFoldDB" id="A0A0K2X9I6"/>
<dbReference type="EMBL" id="CDMH01000057">
    <property type="protein sequence ID" value="CRF43177.1"/>
    <property type="molecule type" value="Genomic_DNA"/>
</dbReference>
<feature type="transmembrane region" description="Helical" evidence="7">
    <location>
        <begin position="214"/>
        <end position="237"/>
    </location>
</feature>
<keyword evidence="2 7" id="KW-0813">Transport</keyword>
<keyword evidence="5 7" id="KW-1133">Transmembrane helix</keyword>
<dbReference type="Proteomes" id="UP000045175">
    <property type="component" value="Unassembled WGS sequence"/>
</dbReference>
<sequence>MLFYTLKRLLLLIPTLFGIITLNFFIIQGAPGGPVEQMMARLTNATNQESKTLNLKESQLNESRYKGAQGMDSALYQELTKLYGFDKPLWQRYVLMLKKYLCFDFGQSFYRQISVVDLIKEKLPVSISLGFFSTLLIYLISIPLGILKARRNNSGFDMASSVVVVVANAIPSFLFALVLIVLFASGTYWHIFPLKGLVSDNFDTLNTFGKIKDYLWHIALPVLCMSIGGFASLTLLVKNSFLDEMGKLYLITARAKGAGENRIFYGHVFRNAMLLVIAGFPSAFLGVFFSGSLLIEIIFSLDGLGLLSFDSLINRDYPVVFGSLYIFTLLGLLVNLISDLTYALVDPRIDFERR</sequence>
<evidence type="ECO:0000256" key="5">
    <source>
        <dbReference type="ARBA" id="ARBA00022989"/>
    </source>
</evidence>
<dbReference type="PROSITE" id="PS50928">
    <property type="entry name" value="ABC_TM1"/>
    <property type="match status" value="1"/>
</dbReference>
<feature type="transmembrane region" description="Helical" evidence="7">
    <location>
        <begin position="319"/>
        <end position="345"/>
    </location>
</feature>
<dbReference type="NCBIfam" id="NF011712">
    <property type="entry name" value="PRK15133.1"/>
    <property type="match status" value="1"/>
</dbReference>
<feature type="domain" description="ABC transmembrane type-1" evidence="8">
    <location>
        <begin position="123"/>
        <end position="338"/>
    </location>
</feature>
<dbReference type="Pfam" id="PF00528">
    <property type="entry name" value="BPD_transp_1"/>
    <property type="match status" value="1"/>
</dbReference>
<organism evidence="10 14">
    <name type="scientific">Helicobacter ailurogastricus</name>
    <dbReference type="NCBI Taxonomy" id="1578720"/>
    <lineage>
        <taxon>Bacteria</taxon>
        <taxon>Pseudomonadati</taxon>
        <taxon>Campylobacterota</taxon>
        <taxon>Epsilonproteobacteria</taxon>
        <taxon>Campylobacterales</taxon>
        <taxon>Helicobacteraceae</taxon>
        <taxon>Helicobacter</taxon>
    </lineage>
</organism>
<evidence type="ECO:0000256" key="3">
    <source>
        <dbReference type="ARBA" id="ARBA00022475"/>
    </source>
</evidence>
<keyword evidence="3" id="KW-1003">Cell membrane</keyword>
<evidence type="ECO:0000313" key="12">
    <source>
        <dbReference type="Proteomes" id="UP000038622"/>
    </source>
</evidence>
<comment type="similarity">
    <text evidence="7">Belongs to the binding-protein-dependent transport system permease family.</text>
</comment>
<dbReference type="EMBL" id="CDML01000001">
    <property type="protein sequence ID" value="CRF40289.1"/>
    <property type="molecule type" value="Genomic_DNA"/>
</dbReference>
<evidence type="ECO:0000256" key="7">
    <source>
        <dbReference type="RuleBase" id="RU363032"/>
    </source>
</evidence>
<keyword evidence="6 7" id="KW-0472">Membrane</keyword>
<keyword evidence="12" id="KW-1185">Reference proteome</keyword>
<evidence type="ECO:0000256" key="1">
    <source>
        <dbReference type="ARBA" id="ARBA00004651"/>
    </source>
</evidence>
<accession>A0A0K2X9I6</accession>
<evidence type="ECO:0000259" key="8">
    <source>
        <dbReference type="PROSITE" id="PS50928"/>
    </source>
</evidence>
<dbReference type="InterPro" id="IPR035906">
    <property type="entry name" value="MetI-like_sf"/>
</dbReference>